<dbReference type="SUPFAM" id="SSF82199">
    <property type="entry name" value="SET domain"/>
    <property type="match status" value="1"/>
</dbReference>
<sequence length="355" mass="40219">MFELIITADKGYGLFATQDIKRGTRIIAEEPMLVLPSDVNTSSLYTYLDKLTPDQHAQLSDLASTKHVAPPTLKQSIRQRLQAKYSGAALDAAVEDSLKMHCTFLTNTVYMGPDVCFGMGIFLNYSHMNHSCRRNVHNSYNPTIGKETVHAIRDIKAGDELLTSYIHTGLLIKEDRQKMLAEHWGFDCRCEVCDGPDAAECEQRRERLQRIGEGLAVYERHDRILTNFAPHPVPKDDAQALAWLEESVGLLKEEGLAEHNLVHAYRQCSEYALKLGQAAKAMAYARKELEVERVCLGDETDHMEEGMEGAKFWIRHLEKMSEQEAVKDRMNQKREAKEQKKNDKKAAKKAAKGKK</sequence>
<evidence type="ECO:0000259" key="2">
    <source>
        <dbReference type="PROSITE" id="PS50280"/>
    </source>
</evidence>
<dbReference type="OrthoDB" id="265717at2759"/>
<dbReference type="InterPro" id="IPR053185">
    <property type="entry name" value="SET_domain_protein"/>
</dbReference>
<keyword evidence="4" id="KW-1185">Reference proteome</keyword>
<dbReference type="CDD" id="cd20071">
    <property type="entry name" value="SET_SMYD"/>
    <property type="match status" value="1"/>
</dbReference>
<dbReference type="Gene3D" id="1.10.357.10">
    <property type="entry name" value="Tetracycline Repressor, domain 2"/>
    <property type="match status" value="1"/>
</dbReference>
<feature type="region of interest" description="Disordered" evidence="1">
    <location>
        <begin position="323"/>
        <end position="355"/>
    </location>
</feature>
<dbReference type="GeneID" id="54560193"/>
<organism evidence="3 4">
    <name type="scientific">Zasmidium cellare ATCC 36951</name>
    <dbReference type="NCBI Taxonomy" id="1080233"/>
    <lineage>
        <taxon>Eukaryota</taxon>
        <taxon>Fungi</taxon>
        <taxon>Dikarya</taxon>
        <taxon>Ascomycota</taxon>
        <taxon>Pezizomycotina</taxon>
        <taxon>Dothideomycetes</taxon>
        <taxon>Dothideomycetidae</taxon>
        <taxon>Mycosphaerellales</taxon>
        <taxon>Mycosphaerellaceae</taxon>
        <taxon>Zasmidium</taxon>
    </lineage>
</organism>
<feature type="domain" description="SET" evidence="2">
    <location>
        <begin position="1"/>
        <end position="166"/>
    </location>
</feature>
<dbReference type="Gene3D" id="1.10.220.160">
    <property type="match status" value="1"/>
</dbReference>
<dbReference type="Gene3D" id="2.170.270.10">
    <property type="entry name" value="SET domain"/>
    <property type="match status" value="1"/>
</dbReference>
<reference evidence="3" key="1">
    <citation type="journal article" date="2020" name="Stud. Mycol.">
        <title>101 Dothideomycetes genomes: a test case for predicting lifestyles and emergence of pathogens.</title>
        <authorList>
            <person name="Haridas S."/>
            <person name="Albert R."/>
            <person name="Binder M."/>
            <person name="Bloem J."/>
            <person name="Labutti K."/>
            <person name="Salamov A."/>
            <person name="Andreopoulos B."/>
            <person name="Baker S."/>
            <person name="Barry K."/>
            <person name="Bills G."/>
            <person name="Bluhm B."/>
            <person name="Cannon C."/>
            <person name="Castanera R."/>
            <person name="Culley D."/>
            <person name="Daum C."/>
            <person name="Ezra D."/>
            <person name="Gonzalez J."/>
            <person name="Henrissat B."/>
            <person name="Kuo A."/>
            <person name="Liang C."/>
            <person name="Lipzen A."/>
            <person name="Lutzoni F."/>
            <person name="Magnuson J."/>
            <person name="Mondo S."/>
            <person name="Nolan M."/>
            <person name="Ohm R."/>
            <person name="Pangilinan J."/>
            <person name="Park H.-J."/>
            <person name="Ramirez L."/>
            <person name="Alfaro M."/>
            <person name="Sun H."/>
            <person name="Tritt A."/>
            <person name="Yoshinaga Y."/>
            <person name="Zwiers L.-H."/>
            <person name="Turgeon B."/>
            <person name="Goodwin S."/>
            <person name="Spatafora J."/>
            <person name="Crous P."/>
            <person name="Grigoriev I."/>
        </authorList>
    </citation>
    <scope>NUCLEOTIDE SEQUENCE</scope>
    <source>
        <strain evidence="3">ATCC 36951</strain>
    </source>
</reference>
<dbReference type="AlphaFoldDB" id="A0A6A6CFI8"/>
<gene>
    <name evidence="3" type="ORF">M409DRAFT_23724</name>
</gene>
<dbReference type="PANTHER" id="PTHR47332:SF2">
    <property type="entry name" value="SET-6"/>
    <property type="match status" value="1"/>
</dbReference>
<evidence type="ECO:0000313" key="3">
    <source>
        <dbReference type="EMBL" id="KAF2165997.1"/>
    </source>
</evidence>
<feature type="compositionally biased region" description="Basic residues" evidence="1">
    <location>
        <begin position="346"/>
        <end position="355"/>
    </location>
</feature>
<feature type="compositionally biased region" description="Basic and acidic residues" evidence="1">
    <location>
        <begin position="323"/>
        <end position="345"/>
    </location>
</feature>
<name>A0A6A6CFI8_ZASCE</name>
<evidence type="ECO:0000256" key="1">
    <source>
        <dbReference type="SAM" id="MobiDB-lite"/>
    </source>
</evidence>
<dbReference type="EMBL" id="ML993598">
    <property type="protein sequence ID" value="KAF2165997.1"/>
    <property type="molecule type" value="Genomic_DNA"/>
</dbReference>
<evidence type="ECO:0000313" key="4">
    <source>
        <dbReference type="Proteomes" id="UP000799537"/>
    </source>
</evidence>
<dbReference type="PANTHER" id="PTHR47332">
    <property type="entry name" value="SET DOMAIN-CONTAINING PROTEIN 5"/>
    <property type="match status" value="1"/>
</dbReference>
<proteinExistence type="predicted"/>
<accession>A0A6A6CFI8</accession>
<dbReference type="Proteomes" id="UP000799537">
    <property type="component" value="Unassembled WGS sequence"/>
</dbReference>
<dbReference type="InterPro" id="IPR001214">
    <property type="entry name" value="SET_dom"/>
</dbReference>
<dbReference type="PROSITE" id="PS50280">
    <property type="entry name" value="SET"/>
    <property type="match status" value="1"/>
</dbReference>
<protein>
    <recommendedName>
        <fullName evidence="2">SET domain-containing protein</fullName>
    </recommendedName>
</protein>
<dbReference type="Pfam" id="PF00856">
    <property type="entry name" value="SET"/>
    <property type="match status" value="1"/>
</dbReference>
<dbReference type="RefSeq" id="XP_033666886.1">
    <property type="nucleotide sequence ID" value="XM_033806921.1"/>
</dbReference>
<dbReference type="InterPro" id="IPR046341">
    <property type="entry name" value="SET_dom_sf"/>
</dbReference>